<dbReference type="RefSeq" id="XP_001839566.2">
    <property type="nucleotide sequence ID" value="XM_001839514.2"/>
</dbReference>
<dbReference type="Proteomes" id="UP000001861">
    <property type="component" value="Unassembled WGS sequence"/>
</dbReference>
<evidence type="ECO:0000313" key="2">
    <source>
        <dbReference type="EMBL" id="EAU82241.2"/>
    </source>
</evidence>
<dbReference type="Pfam" id="PF12223">
    <property type="entry name" value="DUF3602"/>
    <property type="match status" value="2"/>
</dbReference>
<accession>A8P8G9</accession>
<comment type="caution">
    <text evidence="2">The sequence shown here is derived from an EMBL/GenBank/DDBJ whole genome shotgun (WGS) entry which is preliminary data.</text>
</comment>
<dbReference type="VEuPathDB" id="FungiDB:CC1G_12029"/>
<feature type="region of interest" description="Disordered" evidence="1">
    <location>
        <begin position="1"/>
        <end position="131"/>
    </location>
</feature>
<evidence type="ECO:0000313" key="3">
    <source>
        <dbReference type="Proteomes" id="UP000001861"/>
    </source>
</evidence>
<feature type="compositionally biased region" description="Gly residues" evidence="1">
    <location>
        <begin position="242"/>
        <end position="252"/>
    </location>
</feature>
<name>A8P8G9_COPC7</name>
<dbReference type="OMA" id="ANFFHRT"/>
<protein>
    <submittedName>
        <fullName evidence="2">Uncharacterized protein</fullName>
    </submittedName>
</protein>
<reference evidence="2 3" key="1">
    <citation type="journal article" date="2010" name="Proc. Natl. Acad. Sci. U.S.A.">
        <title>Insights into evolution of multicellular fungi from the assembled chromosomes of the mushroom Coprinopsis cinerea (Coprinus cinereus).</title>
        <authorList>
            <person name="Stajich J.E."/>
            <person name="Wilke S.K."/>
            <person name="Ahren D."/>
            <person name="Au C.H."/>
            <person name="Birren B.W."/>
            <person name="Borodovsky M."/>
            <person name="Burns C."/>
            <person name="Canback B."/>
            <person name="Casselton L.A."/>
            <person name="Cheng C.K."/>
            <person name="Deng J."/>
            <person name="Dietrich F.S."/>
            <person name="Fargo D.C."/>
            <person name="Farman M.L."/>
            <person name="Gathman A.C."/>
            <person name="Goldberg J."/>
            <person name="Guigo R."/>
            <person name="Hoegger P.J."/>
            <person name="Hooker J.B."/>
            <person name="Huggins A."/>
            <person name="James T.Y."/>
            <person name="Kamada T."/>
            <person name="Kilaru S."/>
            <person name="Kodira C."/>
            <person name="Kues U."/>
            <person name="Kupfer D."/>
            <person name="Kwan H.S."/>
            <person name="Lomsadze A."/>
            <person name="Li W."/>
            <person name="Lilly W.W."/>
            <person name="Ma L.J."/>
            <person name="Mackey A.J."/>
            <person name="Manning G."/>
            <person name="Martin F."/>
            <person name="Muraguchi H."/>
            <person name="Natvig D.O."/>
            <person name="Palmerini H."/>
            <person name="Ramesh M.A."/>
            <person name="Rehmeyer C.J."/>
            <person name="Roe B.A."/>
            <person name="Shenoy N."/>
            <person name="Stanke M."/>
            <person name="Ter-Hovhannisyan V."/>
            <person name="Tunlid A."/>
            <person name="Velagapudi R."/>
            <person name="Vision T.J."/>
            <person name="Zeng Q."/>
            <person name="Zolan M.E."/>
            <person name="Pukkila P.J."/>
        </authorList>
    </citation>
    <scope>NUCLEOTIDE SEQUENCE [LARGE SCALE GENOMIC DNA]</scope>
    <source>
        <strain evidence="3">Okayama-7 / 130 / ATCC MYA-4618 / FGSC 9003</strain>
    </source>
</reference>
<dbReference type="PANTHER" id="PTHR34693:SF1">
    <property type="entry name" value="PROTEIN PAR32"/>
    <property type="match status" value="1"/>
</dbReference>
<feature type="compositionally biased region" description="Polar residues" evidence="1">
    <location>
        <begin position="30"/>
        <end position="40"/>
    </location>
</feature>
<dbReference type="PANTHER" id="PTHR34693">
    <property type="entry name" value="PROTEIN PAR32"/>
    <property type="match status" value="1"/>
</dbReference>
<dbReference type="GeneID" id="6016183"/>
<feature type="compositionally biased region" description="Basic and acidic residues" evidence="1">
    <location>
        <begin position="196"/>
        <end position="205"/>
    </location>
</feature>
<feature type="compositionally biased region" description="Basic and acidic residues" evidence="1">
    <location>
        <begin position="121"/>
        <end position="131"/>
    </location>
</feature>
<gene>
    <name evidence="2" type="ORF">CC1G_12029</name>
</gene>
<dbReference type="KEGG" id="cci:CC1G_12029"/>
<dbReference type="AlphaFoldDB" id="A8P8G9"/>
<evidence type="ECO:0000256" key="1">
    <source>
        <dbReference type="SAM" id="MobiDB-lite"/>
    </source>
</evidence>
<feature type="compositionally biased region" description="Basic and acidic residues" evidence="1">
    <location>
        <begin position="42"/>
        <end position="62"/>
    </location>
</feature>
<proteinExistence type="predicted"/>
<dbReference type="eggNOG" id="ENOG502SB46">
    <property type="taxonomic scope" value="Eukaryota"/>
</dbReference>
<feature type="region of interest" description="Disordered" evidence="1">
    <location>
        <begin position="144"/>
        <end position="252"/>
    </location>
</feature>
<dbReference type="OrthoDB" id="2537432at2759"/>
<dbReference type="InParanoid" id="A8P8G9"/>
<sequence length="252" mass="26596">MAAAVDQRTHSPSPSRNTFGEKLSAIGSKLSRTFSNNDTLYSEERDSVAALNKERSLSRGRDVLQSTGRGGFGNIRQASLSRDRAPGPDDFSVTRGREPVANPTGGIYSTGRGGAGNLRSPSRDVSKGPDRVEKEVIDSYVASQQDAPVSIGRGGLGNINRSRSRDPTSVRVSTGRGGAGNIHNDEAGYGVNATDEVERKKHDVPSEGFHSTGRGGFANITERDEPAVERPSISVGESKSTGRGGAGNITRN</sequence>
<keyword evidence="3" id="KW-1185">Reference proteome</keyword>
<dbReference type="InterPro" id="IPR053203">
    <property type="entry name" value="Cisplatin_resist-associated"/>
</dbReference>
<dbReference type="InterPro" id="IPR022024">
    <property type="entry name" value="DUF3602"/>
</dbReference>
<dbReference type="EMBL" id="AACS02000011">
    <property type="protein sequence ID" value="EAU82241.2"/>
    <property type="molecule type" value="Genomic_DNA"/>
</dbReference>
<dbReference type="HOGENOM" id="CLU_073637_1_0_1"/>
<organism evidence="2 3">
    <name type="scientific">Coprinopsis cinerea (strain Okayama-7 / 130 / ATCC MYA-4618 / FGSC 9003)</name>
    <name type="common">Inky cap fungus</name>
    <name type="synonym">Hormographiella aspergillata</name>
    <dbReference type="NCBI Taxonomy" id="240176"/>
    <lineage>
        <taxon>Eukaryota</taxon>
        <taxon>Fungi</taxon>
        <taxon>Dikarya</taxon>
        <taxon>Basidiomycota</taxon>
        <taxon>Agaricomycotina</taxon>
        <taxon>Agaricomycetes</taxon>
        <taxon>Agaricomycetidae</taxon>
        <taxon>Agaricales</taxon>
        <taxon>Agaricineae</taxon>
        <taxon>Psathyrellaceae</taxon>
        <taxon>Coprinopsis</taxon>
    </lineage>
</organism>